<dbReference type="InterPro" id="IPR000594">
    <property type="entry name" value="ThiF_NAD_FAD-bd"/>
</dbReference>
<dbReference type="STRING" id="311334.SAMN05421846_105193"/>
<dbReference type="RefSeq" id="WP_089857557.1">
    <property type="nucleotide sequence ID" value="NZ_FNDW01000005.1"/>
</dbReference>
<accession>A0A1G8J2I3</accession>
<dbReference type="Pfam" id="PF00899">
    <property type="entry name" value="ThiF"/>
    <property type="match status" value="1"/>
</dbReference>
<evidence type="ECO:0000313" key="3">
    <source>
        <dbReference type="Proteomes" id="UP000198869"/>
    </source>
</evidence>
<dbReference type="EMBL" id="FNDW01000005">
    <property type="protein sequence ID" value="SDI25167.1"/>
    <property type="molecule type" value="Genomic_DNA"/>
</dbReference>
<reference evidence="3" key="1">
    <citation type="submission" date="2016-10" db="EMBL/GenBank/DDBJ databases">
        <authorList>
            <person name="Varghese N."/>
            <person name="Submissions S."/>
        </authorList>
    </citation>
    <scope>NUCLEOTIDE SEQUENCE [LARGE SCALE GENOMIC DNA]</scope>
    <source>
        <strain evidence="3">DSM 17071</strain>
    </source>
</reference>
<evidence type="ECO:0000259" key="1">
    <source>
        <dbReference type="Pfam" id="PF00899"/>
    </source>
</evidence>
<dbReference type="PANTHER" id="PTHR43267">
    <property type="entry name" value="TRNA THREONYLCARBAMOYLADENOSINE DEHYDRATASE"/>
    <property type="match status" value="1"/>
</dbReference>
<dbReference type="InterPro" id="IPR035985">
    <property type="entry name" value="Ubiquitin-activating_enz"/>
</dbReference>
<dbReference type="Proteomes" id="UP000198869">
    <property type="component" value="Unassembled WGS sequence"/>
</dbReference>
<dbReference type="GO" id="GO:0061503">
    <property type="term" value="F:tRNA threonylcarbamoyladenosine dehydratase"/>
    <property type="evidence" value="ECO:0007669"/>
    <property type="project" value="TreeGrafter"/>
</dbReference>
<dbReference type="PANTHER" id="PTHR43267:SF1">
    <property type="entry name" value="TRNA THREONYLCARBAMOYLADENOSINE DEHYDRATASE"/>
    <property type="match status" value="1"/>
</dbReference>
<evidence type="ECO:0000313" key="2">
    <source>
        <dbReference type="EMBL" id="SDI25167.1"/>
    </source>
</evidence>
<sequence>MEKRYSRNRLYLTSDDQDLLKNYPIFLGGAGIGSIIAETLLRFGFETITIVDGDTVELSNLNRQNYTEKDIAKPKVEALKKRLLSINSHAKISIHNCFINSNNLHELIKGHKIAINALDFSSDIPLLFDQVCQENGIPVLHPYNLGWGALVMVISENLGLDSLKKEKVIFNEVNVVQYVSSHMRYWGNPQKWLEDIIDKYVNENKQLPPPQLSIASFMAAAICTKIAFNIATNQPVKKFPEFYLTTLDL</sequence>
<dbReference type="SUPFAM" id="SSF69572">
    <property type="entry name" value="Activating enzymes of the ubiquitin-like proteins"/>
    <property type="match status" value="1"/>
</dbReference>
<keyword evidence="2" id="KW-0548">Nucleotidyltransferase</keyword>
<dbReference type="GO" id="GO:0061504">
    <property type="term" value="P:cyclic threonylcarbamoyladenosine biosynthetic process"/>
    <property type="evidence" value="ECO:0007669"/>
    <property type="project" value="TreeGrafter"/>
</dbReference>
<dbReference type="AlphaFoldDB" id="A0A1G8J2I3"/>
<dbReference type="GO" id="GO:0016779">
    <property type="term" value="F:nucleotidyltransferase activity"/>
    <property type="evidence" value="ECO:0007669"/>
    <property type="project" value="UniProtKB-KW"/>
</dbReference>
<protein>
    <submittedName>
        <fullName evidence="2">Molybdopterin or thiamine biosynthesis adenylyltransferase</fullName>
    </submittedName>
</protein>
<name>A0A1G8J2I3_9FLAO</name>
<keyword evidence="2" id="KW-0808">Transferase</keyword>
<feature type="domain" description="THIF-type NAD/FAD binding fold" evidence="1">
    <location>
        <begin position="5"/>
        <end position="157"/>
    </location>
</feature>
<gene>
    <name evidence="2" type="ORF">SAMN05421846_105193</name>
</gene>
<dbReference type="OrthoDB" id="9804286at2"/>
<dbReference type="InterPro" id="IPR045886">
    <property type="entry name" value="ThiF/MoeB/HesA"/>
</dbReference>
<proteinExistence type="predicted"/>
<dbReference type="Gene3D" id="3.40.50.720">
    <property type="entry name" value="NAD(P)-binding Rossmann-like Domain"/>
    <property type="match status" value="1"/>
</dbReference>
<keyword evidence="3" id="KW-1185">Reference proteome</keyword>
<dbReference type="GO" id="GO:0008641">
    <property type="term" value="F:ubiquitin-like modifier activating enzyme activity"/>
    <property type="evidence" value="ECO:0007669"/>
    <property type="project" value="InterPro"/>
</dbReference>
<dbReference type="CDD" id="cd01483">
    <property type="entry name" value="E1_enzyme_family"/>
    <property type="match status" value="1"/>
</dbReference>
<organism evidence="2 3">
    <name type="scientific">Chryseobacterium taeanense</name>
    <dbReference type="NCBI Taxonomy" id="311334"/>
    <lineage>
        <taxon>Bacteria</taxon>
        <taxon>Pseudomonadati</taxon>
        <taxon>Bacteroidota</taxon>
        <taxon>Flavobacteriia</taxon>
        <taxon>Flavobacteriales</taxon>
        <taxon>Weeksellaceae</taxon>
        <taxon>Chryseobacterium group</taxon>
        <taxon>Chryseobacterium</taxon>
    </lineage>
</organism>